<dbReference type="SUPFAM" id="SSF53335">
    <property type="entry name" value="S-adenosyl-L-methionine-dependent methyltransferases"/>
    <property type="match status" value="1"/>
</dbReference>
<comment type="similarity">
    <text evidence="1 5">Belongs to the N(4)/N(6)-methyltransferase family.</text>
</comment>
<dbReference type="PROSITE" id="PS00092">
    <property type="entry name" value="N6_MTASE"/>
    <property type="match status" value="1"/>
</dbReference>
<evidence type="ECO:0000256" key="1">
    <source>
        <dbReference type="ARBA" id="ARBA00006594"/>
    </source>
</evidence>
<comment type="caution">
    <text evidence="7">The sequence shown here is derived from an EMBL/GenBank/DDBJ whole genome shotgun (WGS) entry which is preliminary data.</text>
</comment>
<evidence type="ECO:0000256" key="3">
    <source>
        <dbReference type="ARBA" id="ARBA00022679"/>
    </source>
</evidence>
<keyword evidence="4" id="KW-0680">Restriction system</keyword>
<dbReference type="EMBL" id="SRHY01000016">
    <property type="protein sequence ID" value="TFJ92752.1"/>
    <property type="molecule type" value="Genomic_DNA"/>
</dbReference>
<dbReference type="PANTHER" id="PTHR13370">
    <property type="entry name" value="RNA METHYLASE-RELATED"/>
    <property type="match status" value="1"/>
</dbReference>
<dbReference type="EC" id="2.1.1.-" evidence="5"/>
<dbReference type="InterPro" id="IPR002052">
    <property type="entry name" value="DNA_methylase_N6_adenine_CS"/>
</dbReference>
<evidence type="ECO:0000313" key="7">
    <source>
        <dbReference type="EMBL" id="TFJ92752.1"/>
    </source>
</evidence>
<dbReference type="GO" id="GO:0032259">
    <property type="term" value="P:methylation"/>
    <property type="evidence" value="ECO:0007669"/>
    <property type="project" value="UniProtKB-KW"/>
</dbReference>
<keyword evidence="3 7" id="KW-0808">Transferase</keyword>
<evidence type="ECO:0000259" key="6">
    <source>
        <dbReference type="Pfam" id="PF01555"/>
    </source>
</evidence>
<evidence type="ECO:0000313" key="8">
    <source>
        <dbReference type="Proteomes" id="UP000298484"/>
    </source>
</evidence>
<feature type="domain" description="DNA methylase N-4/N-6" evidence="6">
    <location>
        <begin position="20"/>
        <end position="266"/>
    </location>
</feature>
<gene>
    <name evidence="7" type="ORF">E4U82_10730</name>
</gene>
<accession>A0A4Y9ABS4</accession>
<protein>
    <recommendedName>
        <fullName evidence="5">Methyltransferase</fullName>
        <ecNumber evidence="5">2.1.1.-</ecNumber>
    </recommendedName>
</protein>
<dbReference type="PANTHER" id="PTHR13370:SF24">
    <property type="entry name" value="TYPE III RESTRICTION-MODIFICATION ENZYME STYLTI MOD SUBUNIT"/>
    <property type="match status" value="1"/>
</dbReference>
<reference evidence="7 8" key="1">
    <citation type="submission" date="2019-03" db="EMBL/GenBank/DDBJ databases">
        <title>Genome sequence of Lentibacillus salicampi ATCC BAA-719.</title>
        <authorList>
            <person name="Maclea K.S."/>
            <person name="Simoes Junior M."/>
        </authorList>
    </citation>
    <scope>NUCLEOTIDE SEQUENCE [LARGE SCALE GENOMIC DNA]</scope>
    <source>
        <strain evidence="7 8">ATCC BAA-719</strain>
    </source>
</reference>
<dbReference type="GO" id="GO:0005737">
    <property type="term" value="C:cytoplasm"/>
    <property type="evidence" value="ECO:0007669"/>
    <property type="project" value="TreeGrafter"/>
</dbReference>
<dbReference type="OrthoDB" id="9800801at2"/>
<dbReference type="GO" id="GO:0009307">
    <property type="term" value="P:DNA restriction-modification system"/>
    <property type="evidence" value="ECO:0007669"/>
    <property type="project" value="UniProtKB-KW"/>
</dbReference>
<proteinExistence type="inferred from homology"/>
<dbReference type="RefSeq" id="WP_135110197.1">
    <property type="nucleotide sequence ID" value="NZ_SRHY01000016.1"/>
</dbReference>
<dbReference type="GO" id="GO:0003677">
    <property type="term" value="F:DNA binding"/>
    <property type="evidence" value="ECO:0007669"/>
    <property type="project" value="InterPro"/>
</dbReference>
<organism evidence="7 8">
    <name type="scientific">Lentibacillus salicampi</name>
    <dbReference type="NCBI Taxonomy" id="175306"/>
    <lineage>
        <taxon>Bacteria</taxon>
        <taxon>Bacillati</taxon>
        <taxon>Bacillota</taxon>
        <taxon>Bacilli</taxon>
        <taxon>Bacillales</taxon>
        <taxon>Bacillaceae</taxon>
        <taxon>Lentibacillus</taxon>
    </lineage>
</organism>
<evidence type="ECO:0000256" key="5">
    <source>
        <dbReference type="RuleBase" id="RU362026"/>
    </source>
</evidence>
<dbReference type="PRINTS" id="PR00508">
    <property type="entry name" value="S21N4MTFRASE"/>
</dbReference>
<keyword evidence="2 7" id="KW-0489">Methyltransferase</keyword>
<name>A0A4Y9ABS4_9BACI</name>
<dbReference type="InterPro" id="IPR002941">
    <property type="entry name" value="DNA_methylase_N4/N6"/>
</dbReference>
<dbReference type="AlphaFoldDB" id="A0A4Y9ABS4"/>
<dbReference type="Proteomes" id="UP000298484">
    <property type="component" value="Unassembled WGS sequence"/>
</dbReference>
<sequence length="402" mass="46627">MSILLGDCKEQLKNIEAGSVDLIYLDPPFFTQKTQKLKTRDNTKAYSFNDSWTSIDDYYTFIRDRLIECHRVLKSTGSIFLHCDKYASHYLRMALDEVFGMENFQSEIVWSYKRWSNSKSGLLNNHQTIYFYSKTKDFKFNRIYTDYSETTNVDQILQERIRDEHNRSKYKFDENGNAVTGKAKKGVPLSDVWEIPFLNPKAKERTGYPTQKPILLLEQIIRIASDEGDIVLDPFCGSGTTVVAAELMNRWSIGIDASQDAVELTKQRLENPVRTSSHLLEKGKEKYINKTAEELAFLRLMDAVPVQRNSGIDGFLKEYYVDKPVPVKIQSANENLDGAMEKLRHASKKRGCLLSILIRTKHDHSLFMDDIKQNNYDNILVIDSYDLQINDWITENRNTRTY</sequence>
<dbReference type="GO" id="GO:0008170">
    <property type="term" value="F:N-methyltransferase activity"/>
    <property type="evidence" value="ECO:0007669"/>
    <property type="project" value="InterPro"/>
</dbReference>
<keyword evidence="8" id="KW-1185">Reference proteome</keyword>
<dbReference type="InterPro" id="IPR029063">
    <property type="entry name" value="SAM-dependent_MTases_sf"/>
</dbReference>
<dbReference type="InterPro" id="IPR001091">
    <property type="entry name" value="RM_Methyltransferase"/>
</dbReference>
<dbReference type="Pfam" id="PF01555">
    <property type="entry name" value="N6_N4_Mtase"/>
    <property type="match status" value="1"/>
</dbReference>
<dbReference type="Gene3D" id="3.40.50.150">
    <property type="entry name" value="Vaccinia Virus protein VP39"/>
    <property type="match status" value="1"/>
</dbReference>
<evidence type="ECO:0000256" key="2">
    <source>
        <dbReference type="ARBA" id="ARBA00022603"/>
    </source>
</evidence>
<evidence type="ECO:0000256" key="4">
    <source>
        <dbReference type="ARBA" id="ARBA00022747"/>
    </source>
</evidence>
<dbReference type="FunFam" id="3.40.50.150:FF:000347">
    <property type="entry name" value="Methyltransferase"/>
    <property type="match status" value="1"/>
</dbReference>